<gene>
    <name evidence="5" type="primary">ssb</name>
    <name evidence="5" type="ORF">G3480_05905</name>
</gene>
<dbReference type="RefSeq" id="WP_164652752.1">
    <property type="nucleotide sequence ID" value="NZ_JAAIJR010000017.1"/>
</dbReference>
<sequence length="154" mass="16662">MSRSINKVTLIGHLGADPEVQALPSGDSVANLSLATSETWTDKPSGETRERTEWHRIVIFGRLAEIVGQSLHSGSRVYAEGKLRARQYQAQDGRERSVAEVVIDSGGTLLMLNGRVAATAQPTRSSPASRRRQTPPRGRAGQIPAPDFDDAIAF</sequence>
<dbReference type="Proteomes" id="UP000471640">
    <property type="component" value="Unassembled WGS sequence"/>
</dbReference>
<dbReference type="InterPro" id="IPR012340">
    <property type="entry name" value="NA-bd_OB-fold"/>
</dbReference>
<keyword evidence="1 2" id="KW-0238">DNA-binding</keyword>
<dbReference type="GO" id="GO:0003697">
    <property type="term" value="F:single-stranded DNA binding"/>
    <property type="evidence" value="ECO:0007669"/>
    <property type="project" value="UniProtKB-UniRule"/>
</dbReference>
<reference evidence="5 6" key="2">
    <citation type="submission" date="2020-02" db="EMBL/GenBank/DDBJ databases">
        <title>Genome sequences of Thiorhodococcus mannitoliphagus and Thiorhodococcus minor, purple sulfur photosynthetic bacteria in the gammaproteobacterial family, Chromatiaceae.</title>
        <authorList>
            <person name="Aviles F.A."/>
            <person name="Meyer T.E."/>
            <person name="Kyndt J.A."/>
        </authorList>
    </citation>
    <scope>NUCLEOTIDE SEQUENCE [LARGE SCALE GENOMIC DNA]</scope>
    <source>
        <strain evidence="5 6">DSM 18266</strain>
    </source>
</reference>
<dbReference type="Pfam" id="PF00436">
    <property type="entry name" value="SSB"/>
    <property type="match status" value="1"/>
</dbReference>
<dbReference type="PIRSF" id="PIRSF002070">
    <property type="entry name" value="SSB"/>
    <property type="match status" value="1"/>
</dbReference>
<proteinExistence type="inferred from homology"/>
<dbReference type="InterPro" id="IPR000424">
    <property type="entry name" value="Primosome_PriB/ssb"/>
</dbReference>
<evidence type="ECO:0000256" key="2">
    <source>
        <dbReference type="HAMAP-Rule" id="MF_00984"/>
    </source>
</evidence>
<dbReference type="Gene3D" id="2.40.50.140">
    <property type="entry name" value="Nucleic acid-binding proteins"/>
    <property type="match status" value="1"/>
</dbReference>
<dbReference type="CDD" id="cd04496">
    <property type="entry name" value="SSB_OBF"/>
    <property type="match status" value="1"/>
</dbReference>
<dbReference type="GO" id="GO:0006260">
    <property type="term" value="P:DNA replication"/>
    <property type="evidence" value="ECO:0007669"/>
    <property type="project" value="InterPro"/>
</dbReference>
<name>A0A6P1DSF4_9GAMM</name>
<dbReference type="PANTHER" id="PTHR10302">
    <property type="entry name" value="SINGLE-STRANDED DNA-BINDING PROTEIN"/>
    <property type="match status" value="1"/>
</dbReference>
<feature type="region of interest" description="Disordered" evidence="4">
    <location>
        <begin position="118"/>
        <end position="154"/>
    </location>
</feature>
<evidence type="ECO:0000256" key="1">
    <source>
        <dbReference type="ARBA" id="ARBA00023125"/>
    </source>
</evidence>
<accession>A0A6P1DSF4</accession>
<comment type="subunit">
    <text evidence="2">Homotetramer.</text>
</comment>
<dbReference type="EMBL" id="JAAIJR010000017">
    <property type="protein sequence ID" value="NEX19851.1"/>
    <property type="molecule type" value="Genomic_DNA"/>
</dbReference>
<dbReference type="InterPro" id="IPR011344">
    <property type="entry name" value="ssDNA-bd"/>
</dbReference>
<dbReference type="SUPFAM" id="SSF50249">
    <property type="entry name" value="Nucleic acid-binding proteins"/>
    <property type="match status" value="1"/>
</dbReference>
<dbReference type="PROSITE" id="PS50935">
    <property type="entry name" value="SSB"/>
    <property type="match status" value="1"/>
</dbReference>
<dbReference type="AlphaFoldDB" id="A0A6P1DSF4"/>
<comment type="caution">
    <text evidence="5">The sequence shown here is derived from an EMBL/GenBank/DDBJ whole genome shotgun (WGS) entry which is preliminary data.</text>
</comment>
<feature type="DNA-binding region" evidence="2">
    <location>
        <begin position="54"/>
        <end position="60"/>
    </location>
</feature>
<protein>
    <recommendedName>
        <fullName evidence="2 3">Single-stranded DNA-binding protein</fullName>
        <shortName evidence="2">SSB</shortName>
    </recommendedName>
</protein>
<evidence type="ECO:0000256" key="3">
    <source>
        <dbReference type="PIRNR" id="PIRNR002070"/>
    </source>
</evidence>
<dbReference type="GO" id="GO:0009295">
    <property type="term" value="C:nucleoid"/>
    <property type="evidence" value="ECO:0007669"/>
    <property type="project" value="TreeGrafter"/>
</dbReference>
<reference evidence="6" key="1">
    <citation type="journal article" date="2020" name="Microbiol. Resour. Announc.">
        <title>Draft Genome Sequences of Thiorhodococcus mannitoliphagus and Thiorhodococcus minor, Purple Sulfur Photosynthetic Bacteria in the Gammaproteobacterial Family Chromatiaceae.</title>
        <authorList>
            <person name="Aviles F.A."/>
            <person name="Meyer T.E."/>
            <person name="Kyndt J.A."/>
        </authorList>
    </citation>
    <scope>NUCLEOTIDE SEQUENCE [LARGE SCALE GENOMIC DNA]</scope>
    <source>
        <strain evidence="6">DSM 18266</strain>
    </source>
</reference>
<comment type="caution">
    <text evidence="2">Lacks conserved residue(s) required for the propagation of feature annotation.</text>
</comment>
<evidence type="ECO:0000313" key="5">
    <source>
        <dbReference type="EMBL" id="NEX19851.1"/>
    </source>
</evidence>
<dbReference type="NCBIfam" id="TIGR00621">
    <property type="entry name" value="ssb"/>
    <property type="match status" value="1"/>
</dbReference>
<dbReference type="HAMAP" id="MF_00984">
    <property type="entry name" value="SSB"/>
    <property type="match status" value="1"/>
</dbReference>
<dbReference type="PANTHER" id="PTHR10302:SF27">
    <property type="entry name" value="SINGLE-STRANDED DNA-BINDING PROTEIN"/>
    <property type="match status" value="1"/>
</dbReference>
<keyword evidence="6" id="KW-1185">Reference proteome</keyword>
<organism evidence="5 6">
    <name type="scientific">Thiorhodococcus mannitoliphagus</name>
    <dbReference type="NCBI Taxonomy" id="329406"/>
    <lineage>
        <taxon>Bacteria</taxon>
        <taxon>Pseudomonadati</taxon>
        <taxon>Pseudomonadota</taxon>
        <taxon>Gammaproteobacteria</taxon>
        <taxon>Chromatiales</taxon>
        <taxon>Chromatiaceae</taxon>
        <taxon>Thiorhodococcus</taxon>
    </lineage>
</organism>
<evidence type="ECO:0000313" key="6">
    <source>
        <dbReference type="Proteomes" id="UP000471640"/>
    </source>
</evidence>
<evidence type="ECO:0000256" key="4">
    <source>
        <dbReference type="SAM" id="MobiDB-lite"/>
    </source>
</evidence>